<evidence type="ECO:0000256" key="1">
    <source>
        <dbReference type="SAM" id="MobiDB-lite"/>
    </source>
</evidence>
<dbReference type="RefSeq" id="WP_260594255.1">
    <property type="nucleotide sequence ID" value="NZ_CP104003.1"/>
</dbReference>
<dbReference type="GeneID" id="74941299"/>
<evidence type="ECO:0000313" key="3">
    <source>
        <dbReference type="Proteomes" id="UP001057580"/>
    </source>
</evidence>
<protein>
    <submittedName>
        <fullName evidence="2">Uncharacterized protein</fullName>
    </submittedName>
</protein>
<gene>
    <name evidence="2" type="ORF">N0B31_02715</name>
</gene>
<feature type="region of interest" description="Disordered" evidence="1">
    <location>
        <begin position="1"/>
        <end position="76"/>
    </location>
</feature>
<organism evidence="2 3">
    <name type="scientific">Salinirubellus salinus</name>
    <dbReference type="NCBI Taxonomy" id="1364945"/>
    <lineage>
        <taxon>Archaea</taxon>
        <taxon>Methanobacteriati</taxon>
        <taxon>Methanobacteriota</taxon>
        <taxon>Stenosarchaea group</taxon>
        <taxon>Halobacteria</taxon>
        <taxon>Halobacteriales</taxon>
        <taxon>Natronomonadaceae</taxon>
        <taxon>Salinirubellus</taxon>
    </lineage>
</organism>
<dbReference type="EMBL" id="CP104003">
    <property type="protein sequence ID" value="UWM55203.1"/>
    <property type="molecule type" value="Genomic_DNA"/>
</dbReference>
<reference evidence="2" key="1">
    <citation type="submission" date="2022-09" db="EMBL/GenBank/DDBJ databases">
        <title>Diverse halophilic archaea isolated from saline environments.</title>
        <authorList>
            <person name="Cui H.-L."/>
        </authorList>
    </citation>
    <scope>NUCLEOTIDE SEQUENCE</scope>
    <source>
        <strain evidence="2">ZS-35-S2</strain>
    </source>
</reference>
<sequence>MTTEIEFGRRDVAESIREDHPEALAEGDDRRLKTVTFADDAPERVVQEARQSAAQDRGDQQSVKEQASLTAEEKRRLDFSKDGSSVLKAQWVKGTLRAAGVKDWTAYYDPELTVDEHAGRAEEWKADQRGSERLDAEEDEDVTAARMARQAERGQSQQCNHARDECRYGDSEACEFLGEACGLPEEEIEAIMDADAAAQPDTDLSGRQLGALDRLWTSYRTGLARAREAAAGINEIRGQVDQDPLAFEQLGGATITKEDLEV</sequence>
<keyword evidence="3" id="KW-1185">Reference proteome</keyword>
<dbReference type="KEGG" id="ssai:N0B31_02715"/>
<feature type="compositionally biased region" description="Polar residues" evidence="1">
    <location>
        <begin position="49"/>
        <end position="69"/>
    </location>
</feature>
<dbReference type="Proteomes" id="UP001057580">
    <property type="component" value="Chromosome"/>
</dbReference>
<feature type="compositionally biased region" description="Basic and acidic residues" evidence="1">
    <location>
        <begin position="1"/>
        <end position="32"/>
    </location>
</feature>
<accession>A0A9E7UBI2</accession>
<name>A0A9E7UBI2_9EURY</name>
<evidence type="ECO:0000313" key="2">
    <source>
        <dbReference type="EMBL" id="UWM55203.1"/>
    </source>
</evidence>
<proteinExistence type="predicted"/>
<dbReference type="AlphaFoldDB" id="A0A9E7UBI2"/>